<sequence length="198" mass="22596">MIIWINGAFGSGKTSAAYPLHRRIPGSFVYDPEDVGYFIRKRIPGGMEKDDFQDYPMWREMNYAMLKNIAAEFDGILIVPMTVTHPVYFNEIVGRLRDEGVGVRHFTLWASRDVLLARLKGRGDGYNSWPARQVERCLEGLANPLFGEHLDTDHLSRDEVVGRIAAECGIPLQPDERTKLQKAWDRAILTLKHIRIGK</sequence>
<proteinExistence type="predicted"/>
<dbReference type="AlphaFoldDB" id="A0A5D0CY40"/>
<dbReference type="Pfam" id="PF13671">
    <property type="entry name" value="AAA_33"/>
    <property type="match status" value="1"/>
</dbReference>
<organism evidence="1 2">
    <name type="scientific">Paenibacillus faecis</name>
    <dbReference type="NCBI Taxonomy" id="862114"/>
    <lineage>
        <taxon>Bacteria</taxon>
        <taxon>Bacillati</taxon>
        <taxon>Bacillota</taxon>
        <taxon>Bacilli</taxon>
        <taxon>Bacillales</taxon>
        <taxon>Paenibacillaceae</taxon>
        <taxon>Paenibacillus</taxon>
    </lineage>
</organism>
<dbReference type="SUPFAM" id="SSF52540">
    <property type="entry name" value="P-loop containing nucleoside triphosphate hydrolases"/>
    <property type="match status" value="1"/>
</dbReference>
<accession>A0A5D0CY40</accession>
<dbReference type="Gene3D" id="3.40.50.300">
    <property type="entry name" value="P-loop containing nucleotide triphosphate hydrolases"/>
    <property type="match status" value="1"/>
</dbReference>
<dbReference type="RefSeq" id="WP_148452471.1">
    <property type="nucleotide sequence ID" value="NZ_VSDO01000002.1"/>
</dbReference>
<dbReference type="Proteomes" id="UP000325218">
    <property type="component" value="Unassembled WGS sequence"/>
</dbReference>
<keyword evidence="2" id="KW-1185">Reference proteome</keyword>
<dbReference type="EMBL" id="VSDO01000002">
    <property type="protein sequence ID" value="TYA13615.1"/>
    <property type="molecule type" value="Genomic_DNA"/>
</dbReference>
<dbReference type="OrthoDB" id="9799092at2"/>
<comment type="caution">
    <text evidence="1">The sequence shown here is derived from an EMBL/GenBank/DDBJ whole genome shotgun (WGS) entry which is preliminary data.</text>
</comment>
<reference evidence="1 2" key="1">
    <citation type="submission" date="2019-08" db="EMBL/GenBank/DDBJ databases">
        <title>Genome sequencing of Paenibacillus faecis DSM 23593(T).</title>
        <authorList>
            <person name="Kook J.-K."/>
            <person name="Park S.-N."/>
            <person name="Lim Y.K."/>
        </authorList>
    </citation>
    <scope>NUCLEOTIDE SEQUENCE [LARGE SCALE GENOMIC DNA]</scope>
    <source>
        <strain evidence="1 2">DSM 23593</strain>
    </source>
</reference>
<evidence type="ECO:0000313" key="2">
    <source>
        <dbReference type="Proteomes" id="UP000325218"/>
    </source>
</evidence>
<evidence type="ECO:0000313" key="1">
    <source>
        <dbReference type="EMBL" id="TYA13615.1"/>
    </source>
</evidence>
<name>A0A5D0CY40_9BACL</name>
<gene>
    <name evidence="1" type="ORF">FRY98_13330</name>
</gene>
<dbReference type="InterPro" id="IPR027417">
    <property type="entry name" value="P-loop_NTPase"/>
</dbReference>
<protein>
    <submittedName>
        <fullName evidence="1">AAA family ATPase</fullName>
    </submittedName>
</protein>